<dbReference type="AlphaFoldDB" id="A0A840BSZ4"/>
<proteinExistence type="predicted"/>
<evidence type="ECO:0000313" key="2">
    <source>
        <dbReference type="Proteomes" id="UP000561045"/>
    </source>
</evidence>
<reference evidence="1 2" key="1">
    <citation type="submission" date="2020-08" db="EMBL/GenBank/DDBJ databases">
        <title>Genomic Encyclopedia of Type Strains, Phase IV (KMG-IV): sequencing the most valuable type-strain genomes for metagenomic binning, comparative biology and taxonomic classification.</title>
        <authorList>
            <person name="Goeker M."/>
        </authorList>
    </citation>
    <scope>NUCLEOTIDE SEQUENCE [LARGE SCALE GENOMIC DNA]</scope>
    <source>
        <strain evidence="1 2">DSM 106739</strain>
    </source>
</reference>
<evidence type="ECO:0000313" key="1">
    <source>
        <dbReference type="EMBL" id="MBB4013477.1"/>
    </source>
</evidence>
<dbReference type="EMBL" id="JACIET010000002">
    <property type="protein sequence ID" value="MBB4013477.1"/>
    <property type="molecule type" value="Genomic_DNA"/>
</dbReference>
<accession>A0A840BSZ4</accession>
<organism evidence="1 2">
    <name type="scientific">Niveibacterium umoris</name>
    <dbReference type="NCBI Taxonomy" id="1193620"/>
    <lineage>
        <taxon>Bacteria</taxon>
        <taxon>Pseudomonadati</taxon>
        <taxon>Pseudomonadota</taxon>
        <taxon>Betaproteobacteria</taxon>
        <taxon>Rhodocyclales</taxon>
        <taxon>Rhodocyclaceae</taxon>
        <taxon>Niveibacterium</taxon>
    </lineage>
</organism>
<dbReference type="RefSeq" id="WP_183635345.1">
    <property type="nucleotide sequence ID" value="NZ_BAABLE010000005.1"/>
</dbReference>
<sequence>MKTIVSRLNYKVVAAVLALAGSALCLGTTLVGYEQVAAQAVVDVPVTVAAATDHKG</sequence>
<comment type="caution">
    <text evidence="1">The sequence shown here is derived from an EMBL/GenBank/DDBJ whole genome shotgun (WGS) entry which is preliminary data.</text>
</comment>
<dbReference type="Proteomes" id="UP000561045">
    <property type="component" value="Unassembled WGS sequence"/>
</dbReference>
<gene>
    <name evidence="1" type="ORF">GGR36_002823</name>
</gene>
<name>A0A840BSZ4_9RHOO</name>
<protein>
    <submittedName>
        <fullName evidence="1">Uncharacterized protein</fullName>
    </submittedName>
</protein>
<keyword evidence="2" id="KW-1185">Reference proteome</keyword>